<protein>
    <recommendedName>
        <fullName evidence="2">DUF7768 domain-containing protein</fullName>
    </recommendedName>
</protein>
<gene>
    <name evidence="3" type="ORF">BEI61_05521</name>
</gene>
<dbReference type="InterPro" id="IPR056670">
    <property type="entry name" value="DUF7768"/>
</dbReference>
<dbReference type="PATRIC" id="fig|1432052.4.peg.6134"/>
<feature type="region of interest" description="Disordered" evidence="1">
    <location>
        <begin position="52"/>
        <end position="72"/>
    </location>
</feature>
<evidence type="ECO:0000313" key="3">
    <source>
        <dbReference type="EMBL" id="ODM02359.1"/>
    </source>
</evidence>
<name>A0A1E3A136_9FIRM</name>
<dbReference type="AlphaFoldDB" id="A0A1E3A136"/>
<proteinExistence type="predicted"/>
<accession>A0A1E3A136</accession>
<dbReference type="Proteomes" id="UP000094067">
    <property type="component" value="Unassembled WGS sequence"/>
</dbReference>
<evidence type="ECO:0000256" key="1">
    <source>
        <dbReference type="SAM" id="MobiDB-lite"/>
    </source>
</evidence>
<organism evidence="3 4">
    <name type="scientific">Eisenbergiella tayi</name>
    <dbReference type="NCBI Taxonomy" id="1432052"/>
    <lineage>
        <taxon>Bacteria</taxon>
        <taxon>Bacillati</taxon>
        <taxon>Bacillota</taxon>
        <taxon>Clostridia</taxon>
        <taxon>Lachnospirales</taxon>
        <taxon>Lachnospiraceae</taxon>
        <taxon>Eisenbergiella</taxon>
    </lineage>
</organism>
<dbReference type="RefSeq" id="WP_069154904.1">
    <property type="nucleotide sequence ID" value="NZ_MCGH01000004.1"/>
</dbReference>
<sequence>MRLAYICSPLRGDIEKNIQKAHEYCAYAASCGVIPLAPHTIFTRYLDDQQPEQREQGLTMGHGVPFFGRDAG</sequence>
<evidence type="ECO:0000259" key="2">
    <source>
        <dbReference type="Pfam" id="PF24963"/>
    </source>
</evidence>
<feature type="domain" description="DUF7768" evidence="2">
    <location>
        <begin position="3"/>
        <end position="62"/>
    </location>
</feature>
<evidence type="ECO:0000313" key="4">
    <source>
        <dbReference type="Proteomes" id="UP000094067"/>
    </source>
</evidence>
<comment type="caution">
    <text evidence="3">The sequence shown here is derived from an EMBL/GenBank/DDBJ whole genome shotgun (WGS) entry which is preliminary data.</text>
</comment>
<reference evidence="3 4" key="1">
    <citation type="submission" date="2016-07" db="EMBL/GenBank/DDBJ databases">
        <title>Characterization of isolates of Eisenbergiella tayi derived from blood cultures, using whole genome sequencing.</title>
        <authorList>
            <person name="Burdz T."/>
            <person name="Wiebe D."/>
            <person name="Huynh C."/>
            <person name="Bernard K."/>
        </authorList>
    </citation>
    <scope>NUCLEOTIDE SEQUENCE [LARGE SCALE GENOMIC DNA]</scope>
    <source>
        <strain evidence="3 4">NML 110608</strain>
    </source>
</reference>
<dbReference type="EMBL" id="MCGH01000004">
    <property type="protein sequence ID" value="ODM02359.1"/>
    <property type="molecule type" value="Genomic_DNA"/>
</dbReference>
<dbReference type="Pfam" id="PF24963">
    <property type="entry name" value="DUF7768"/>
    <property type="match status" value="1"/>
</dbReference>